<dbReference type="InterPro" id="IPR007412">
    <property type="entry name" value="FlgM"/>
</dbReference>
<evidence type="ECO:0000256" key="6">
    <source>
        <dbReference type="ARBA" id="ARBA00023163"/>
    </source>
</evidence>
<organism evidence="11 12">
    <name type="scientific">Candidatus Magnetaquiglobus chichijimensis</name>
    <dbReference type="NCBI Taxonomy" id="3141448"/>
    <lineage>
        <taxon>Bacteria</taxon>
        <taxon>Pseudomonadati</taxon>
        <taxon>Pseudomonadota</taxon>
        <taxon>Magnetococcia</taxon>
        <taxon>Magnetococcales</taxon>
        <taxon>Candidatus Magnetaquicoccaceae</taxon>
        <taxon>Candidatus Magnetaquiglobus</taxon>
    </lineage>
</organism>
<feature type="compositionally biased region" description="Low complexity" evidence="9">
    <location>
        <begin position="23"/>
        <end position="36"/>
    </location>
</feature>
<gene>
    <name evidence="11" type="ORF">SIID45300_01177</name>
</gene>
<comment type="function">
    <text evidence="7">Responsible for the coupling of flagellin expression to flagellar assembly by preventing expression of the flagellin genes when a component of the middle class of proteins is defective. It negatively regulates flagellar genes by inhibiting the activity of FliA by directly binding to FliA.</text>
</comment>
<evidence type="ECO:0000256" key="3">
    <source>
        <dbReference type="ARBA" id="ARBA00022491"/>
    </source>
</evidence>
<feature type="domain" description="Anti-sigma-28 factor FlgM C-terminal" evidence="10">
    <location>
        <begin position="39"/>
        <end position="92"/>
    </location>
</feature>
<evidence type="ECO:0000256" key="4">
    <source>
        <dbReference type="ARBA" id="ARBA00022795"/>
    </source>
</evidence>
<keyword evidence="12" id="KW-1185">Reference proteome</keyword>
<comment type="caution">
    <text evidence="11">The sequence shown here is derived from an EMBL/GenBank/DDBJ whole genome shotgun (WGS) entry which is preliminary data.</text>
</comment>
<proteinExistence type="inferred from homology"/>
<dbReference type="NCBIfam" id="TIGR03824">
    <property type="entry name" value="FlgM_jcvi"/>
    <property type="match status" value="1"/>
</dbReference>
<dbReference type="InterPro" id="IPR031316">
    <property type="entry name" value="FlgM_C"/>
</dbReference>
<dbReference type="Pfam" id="PF04316">
    <property type="entry name" value="FlgM"/>
    <property type="match status" value="1"/>
</dbReference>
<dbReference type="Proteomes" id="UP001628193">
    <property type="component" value="Unassembled WGS sequence"/>
</dbReference>
<evidence type="ECO:0000259" key="10">
    <source>
        <dbReference type="Pfam" id="PF04316"/>
    </source>
</evidence>
<name>A0ABQ0C7K2_9PROT</name>
<dbReference type="EMBL" id="BAAFGK010000004">
    <property type="protein sequence ID" value="GAB0056862.1"/>
    <property type="molecule type" value="Genomic_DNA"/>
</dbReference>
<feature type="region of interest" description="Disordered" evidence="9">
    <location>
        <begin position="1"/>
        <end position="41"/>
    </location>
</feature>
<sequence>MVTRIKSVNVGQLGRISRKRTGGKSSAGAGGASAAARSDDAQFSSGARIMGLANEAIENAPEVRVELVEPIREAVAGGRYQVSSLEVADKILRQVLMERKKSI</sequence>
<evidence type="ECO:0000313" key="11">
    <source>
        <dbReference type="EMBL" id="GAB0056862.1"/>
    </source>
</evidence>
<dbReference type="RefSeq" id="WP_420904581.1">
    <property type="nucleotide sequence ID" value="NZ_BAAFGK010000004.1"/>
</dbReference>
<keyword evidence="6" id="KW-0804">Transcription</keyword>
<evidence type="ECO:0000256" key="8">
    <source>
        <dbReference type="ARBA" id="ARBA00030117"/>
    </source>
</evidence>
<evidence type="ECO:0000256" key="2">
    <source>
        <dbReference type="ARBA" id="ARBA00017823"/>
    </source>
</evidence>
<dbReference type="InterPro" id="IPR035890">
    <property type="entry name" value="Anti-sigma-28_factor_FlgM_sf"/>
</dbReference>
<dbReference type="SUPFAM" id="SSF101498">
    <property type="entry name" value="Anti-sigma factor FlgM"/>
    <property type="match status" value="1"/>
</dbReference>
<evidence type="ECO:0000256" key="7">
    <source>
        <dbReference type="ARBA" id="ARBA00024739"/>
    </source>
</evidence>
<keyword evidence="3" id="KW-0678">Repressor</keyword>
<evidence type="ECO:0000256" key="5">
    <source>
        <dbReference type="ARBA" id="ARBA00023015"/>
    </source>
</evidence>
<keyword evidence="5" id="KW-0805">Transcription regulation</keyword>
<reference evidence="11 12" key="1">
    <citation type="submission" date="2024-09" db="EMBL/GenBank/DDBJ databases">
        <title>Draft genome sequence of Candidatus Magnetaquicoccaceae bacterium FCR-1.</title>
        <authorList>
            <person name="Shimoshige H."/>
            <person name="Shimamura S."/>
            <person name="Taoka A."/>
            <person name="Kobayashi H."/>
            <person name="Maekawa T."/>
        </authorList>
    </citation>
    <scope>NUCLEOTIDE SEQUENCE [LARGE SCALE GENOMIC DNA]</scope>
    <source>
        <strain evidence="11 12">FCR-1</strain>
    </source>
</reference>
<evidence type="ECO:0000256" key="1">
    <source>
        <dbReference type="ARBA" id="ARBA00005322"/>
    </source>
</evidence>
<comment type="similarity">
    <text evidence="1">Belongs to the FlgM family.</text>
</comment>
<evidence type="ECO:0000256" key="9">
    <source>
        <dbReference type="SAM" id="MobiDB-lite"/>
    </source>
</evidence>
<evidence type="ECO:0000313" key="12">
    <source>
        <dbReference type="Proteomes" id="UP001628193"/>
    </source>
</evidence>
<accession>A0ABQ0C7K2</accession>
<protein>
    <recommendedName>
        <fullName evidence="2">Negative regulator of flagellin synthesis</fullName>
    </recommendedName>
    <alternativeName>
        <fullName evidence="8">Anti-sigma-28 factor</fullName>
    </alternativeName>
</protein>
<keyword evidence="4" id="KW-1005">Bacterial flagellum biogenesis</keyword>